<keyword evidence="1" id="KW-1133">Transmembrane helix</keyword>
<name>A0ABQ6CW53_9HYPH</name>
<organism evidence="2 3">
    <name type="scientific">Labrys miyagiensis</name>
    <dbReference type="NCBI Taxonomy" id="346912"/>
    <lineage>
        <taxon>Bacteria</taxon>
        <taxon>Pseudomonadati</taxon>
        <taxon>Pseudomonadota</taxon>
        <taxon>Alphaproteobacteria</taxon>
        <taxon>Hyphomicrobiales</taxon>
        <taxon>Xanthobacteraceae</taxon>
        <taxon>Labrys</taxon>
    </lineage>
</organism>
<evidence type="ECO:0000313" key="3">
    <source>
        <dbReference type="Proteomes" id="UP001156882"/>
    </source>
</evidence>
<keyword evidence="1" id="KW-0472">Membrane</keyword>
<protein>
    <submittedName>
        <fullName evidence="2">Membrane protein</fullName>
    </submittedName>
</protein>
<dbReference type="PANTHER" id="PTHR37947">
    <property type="entry name" value="BLL2462 PROTEIN"/>
    <property type="match status" value="1"/>
</dbReference>
<feature type="transmembrane region" description="Helical" evidence="1">
    <location>
        <begin position="662"/>
        <end position="686"/>
    </location>
</feature>
<dbReference type="InterPro" id="IPR029062">
    <property type="entry name" value="Class_I_gatase-like"/>
</dbReference>
<dbReference type="Proteomes" id="UP001156882">
    <property type="component" value="Unassembled WGS sequence"/>
</dbReference>
<evidence type="ECO:0000313" key="2">
    <source>
        <dbReference type="EMBL" id="GLS23985.1"/>
    </source>
</evidence>
<dbReference type="RefSeq" id="WP_284316904.1">
    <property type="nucleotide sequence ID" value="NZ_BSPC01000093.1"/>
</dbReference>
<dbReference type="SUPFAM" id="SSF52317">
    <property type="entry name" value="Class I glutamine amidotransferase-like"/>
    <property type="match status" value="1"/>
</dbReference>
<proteinExistence type="predicted"/>
<keyword evidence="1" id="KW-0812">Transmembrane</keyword>
<sequence>MGDFSLQFAPLLPWAAIIALACVAALVALLGILARLRAAWLRTAMLGLFLLALCGPILSRQDRQPLPNVVALVVDRSASQGIGDRTGQANEARDAIARQVQALGNVDLRVVEASGDPASSDGTQLFGALSNALSDVPPDRVGGAILLTDGVVDDVPARAAELGFKAPVHGLITGVPDERDRQISLVEAPRFGLVKQATTIRFRITDHGPNMPSTATVVLRRDGEEIARTSVPVGEVSSLQVPIDHAGLNVVELEADTVPGELSPVNNRAVLEIEGIREKMRVLLVSGEPNAGERTWRNLLKADANVDLVHFTILRPPQKGDGTPINELSLIQFPTHRLFDEEIHRFDLIIFDRYAQEGLLPSAYFDNMTEFVRNGGAILLASGADYASENSLWGTALADILPAAPTGNVLYQPFRPAITDLGKRHPVTRDLPGSSPNPPAWGQWFTTVETNLREGTSVMSGAQGAPLLVLAHQDKGRVALLLSDHAWLWARGYEGGGPYVDLLRRLSHWLMKEPDLDEEALRAKANGRDITIERQTMADSVAPVDLTGPNGEKVRLTLKPEKPGLWTADYATDAMGIWHAQDGTLQAITNVGPANPREFQDLISTPDRLKGLAKETGGTVQRLATASSFAVPAVRAVGDGSPYGGDGWIGLKRSEATVVRGIASFPLFAGLLGLALLLGGLSMMWAREGR</sequence>
<dbReference type="PANTHER" id="PTHR37947:SF1">
    <property type="entry name" value="BLL2462 PROTEIN"/>
    <property type="match status" value="1"/>
</dbReference>
<dbReference type="EMBL" id="BSPC01000093">
    <property type="protein sequence ID" value="GLS23985.1"/>
    <property type="molecule type" value="Genomic_DNA"/>
</dbReference>
<keyword evidence="3" id="KW-1185">Reference proteome</keyword>
<evidence type="ECO:0000256" key="1">
    <source>
        <dbReference type="SAM" id="Phobius"/>
    </source>
</evidence>
<dbReference type="Gene3D" id="3.40.50.880">
    <property type="match status" value="1"/>
</dbReference>
<accession>A0ABQ6CW53</accession>
<feature type="transmembrane region" description="Helical" evidence="1">
    <location>
        <begin position="12"/>
        <end position="32"/>
    </location>
</feature>
<comment type="caution">
    <text evidence="2">The sequence shown here is derived from an EMBL/GenBank/DDBJ whole genome shotgun (WGS) entry which is preliminary data.</text>
</comment>
<reference evidence="3" key="1">
    <citation type="journal article" date="2019" name="Int. J. Syst. Evol. Microbiol.">
        <title>The Global Catalogue of Microorganisms (GCM) 10K type strain sequencing project: providing services to taxonomists for standard genome sequencing and annotation.</title>
        <authorList>
            <consortium name="The Broad Institute Genomics Platform"/>
            <consortium name="The Broad Institute Genome Sequencing Center for Infectious Disease"/>
            <person name="Wu L."/>
            <person name="Ma J."/>
        </authorList>
    </citation>
    <scope>NUCLEOTIDE SEQUENCE [LARGE SCALE GENOMIC DNA]</scope>
    <source>
        <strain evidence="3">NBRC 101365</strain>
    </source>
</reference>
<feature type="transmembrane region" description="Helical" evidence="1">
    <location>
        <begin position="39"/>
        <end position="58"/>
    </location>
</feature>
<gene>
    <name evidence="2" type="ORF">GCM10007874_70060</name>
</gene>